<dbReference type="InterPro" id="IPR008592">
    <property type="entry name" value="DUF874"/>
</dbReference>
<evidence type="ECO:0000259" key="3">
    <source>
        <dbReference type="Pfam" id="PF14916"/>
    </source>
</evidence>
<dbReference type="InParanoid" id="A0A1S0UK90"/>
<dbReference type="InterPro" id="IPR040370">
    <property type="entry name" value="CCDC74A/CCDC74B/CCDC92"/>
</dbReference>
<dbReference type="AlphaFoldDB" id="A0A1S0UK90"/>
<dbReference type="KEGG" id="loa:LOAG_16969"/>
<organism evidence="4">
    <name type="scientific">Loa loa</name>
    <name type="common">Eye worm</name>
    <name type="synonym">Filaria loa</name>
    <dbReference type="NCBI Taxonomy" id="7209"/>
    <lineage>
        <taxon>Eukaryota</taxon>
        <taxon>Metazoa</taxon>
        <taxon>Ecdysozoa</taxon>
        <taxon>Nematoda</taxon>
        <taxon>Chromadorea</taxon>
        <taxon>Rhabditida</taxon>
        <taxon>Spirurina</taxon>
        <taxon>Spiruromorpha</taxon>
        <taxon>Filarioidea</taxon>
        <taxon>Onchocercidae</taxon>
        <taxon>Loa</taxon>
    </lineage>
</organism>
<accession>A0A1S0UK90</accession>
<dbReference type="OMA" id="ENSQMLT"/>
<evidence type="ECO:0000256" key="2">
    <source>
        <dbReference type="SAM" id="Coils"/>
    </source>
</evidence>
<dbReference type="Gene3D" id="1.10.287.1490">
    <property type="match status" value="1"/>
</dbReference>
<evidence type="ECO:0000313" key="4">
    <source>
        <dbReference type="EMBL" id="EJD76009.1"/>
    </source>
</evidence>
<dbReference type="OrthoDB" id="2155209at2759"/>
<feature type="domain" description="CCDC92/74 N-terminal" evidence="3">
    <location>
        <begin position="101"/>
        <end position="143"/>
    </location>
</feature>
<dbReference type="PANTHER" id="PTHR14882:SF1">
    <property type="entry name" value="CCDC92 DOMAIN-CONTAINING PROTEIN"/>
    <property type="match status" value="1"/>
</dbReference>
<name>A0A1S0UK90_LOALO</name>
<dbReference type="PANTHER" id="PTHR14882">
    <property type="entry name" value="COILED-COIL DOMAIN-CONTAINING 74A"/>
    <property type="match status" value="1"/>
</dbReference>
<dbReference type="RefSeq" id="XP_020306836.1">
    <property type="nucleotide sequence ID" value="XM_020449622.1"/>
</dbReference>
<evidence type="ECO:0000256" key="1">
    <source>
        <dbReference type="ARBA" id="ARBA00023054"/>
    </source>
</evidence>
<dbReference type="GeneID" id="9939529"/>
<dbReference type="CTD" id="9939529"/>
<gene>
    <name evidence="4" type="ORF">LOAG_16969</name>
</gene>
<keyword evidence="1 2" id="KW-0175">Coiled coil</keyword>
<protein>
    <recommendedName>
        <fullName evidence="3">CCDC92/74 N-terminal domain-containing protein</fullName>
    </recommendedName>
</protein>
<dbReference type="EMBL" id="JH712096">
    <property type="protein sequence ID" value="EJD76009.1"/>
    <property type="molecule type" value="Genomic_DNA"/>
</dbReference>
<sequence>MNLSATNMPSTLCAQPQKVSKLELLPEERTTNIAIDISKCVTEMQCFDQDAEETTAQVLTKFISKDELGEIGILINEICAHRITAAIQERDDMWRQHESAQISFLQNENSQMLTGLHAEIERLHHHLRDLYRRLYVKNSFDSNTTLENENEQLRKRLEKAEQNTDKLNQELEKCEKKFRDLEQQTNETIKTLRNQLTYQGNRIHQLTNELREKTTQITKLMTQLPFGTVVEATEKEALPGRNHLRSQPTVRWNPAPASFFGKKDNNLPHTGLIRNASIIYPSGRPNVVAQKHSCTSSTSRSHHLPSLYLKPRSVSSSGHSIEKPTRLQMLGLHDRMSLTRSLYEIRNSCIANNTTSLNFTNSKVLTSMDELMQNTV</sequence>
<proteinExistence type="predicted"/>
<reference evidence="4" key="1">
    <citation type="submission" date="2012-04" db="EMBL/GenBank/DDBJ databases">
        <title>The Genome Sequence of Loa loa.</title>
        <authorList>
            <consortium name="The Broad Institute Genome Sequencing Platform"/>
            <consortium name="Broad Institute Genome Sequencing Center for Infectious Disease"/>
            <person name="Nutman T.B."/>
            <person name="Fink D.L."/>
            <person name="Russ C."/>
            <person name="Young S."/>
            <person name="Zeng Q."/>
            <person name="Gargeya S."/>
            <person name="Alvarado L."/>
            <person name="Berlin A."/>
            <person name="Chapman S.B."/>
            <person name="Chen Z."/>
            <person name="Freedman E."/>
            <person name="Gellesch M."/>
            <person name="Goldberg J."/>
            <person name="Griggs A."/>
            <person name="Gujja S."/>
            <person name="Heilman E.R."/>
            <person name="Heiman D."/>
            <person name="Howarth C."/>
            <person name="Mehta T."/>
            <person name="Neiman D."/>
            <person name="Pearson M."/>
            <person name="Roberts A."/>
            <person name="Saif S."/>
            <person name="Shea T."/>
            <person name="Shenoy N."/>
            <person name="Sisk P."/>
            <person name="Stolte C."/>
            <person name="Sykes S."/>
            <person name="White J."/>
            <person name="Yandava C."/>
            <person name="Haas B."/>
            <person name="Henn M.R."/>
            <person name="Nusbaum C."/>
            <person name="Birren B."/>
        </authorList>
    </citation>
    <scope>NUCLEOTIDE SEQUENCE [LARGE SCALE GENOMIC DNA]</scope>
</reference>
<dbReference type="Pfam" id="PF14916">
    <property type="entry name" value="CCDC92"/>
    <property type="match status" value="1"/>
</dbReference>
<dbReference type="Pfam" id="PF05917">
    <property type="entry name" value="DUF874"/>
    <property type="match status" value="1"/>
</dbReference>
<dbReference type="InterPro" id="IPR039496">
    <property type="entry name" value="CCDC92/74_N"/>
</dbReference>
<feature type="coiled-coil region" evidence="2">
    <location>
        <begin position="136"/>
        <end position="223"/>
    </location>
</feature>